<dbReference type="Proteomes" id="UP001234178">
    <property type="component" value="Unassembled WGS sequence"/>
</dbReference>
<name>A0ABQ9YSV5_9CRUS</name>
<evidence type="ECO:0000313" key="1">
    <source>
        <dbReference type="EMBL" id="KAK4003577.1"/>
    </source>
</evidence>
<evidence type="ECO:0008006" key="4">
    <source>
        <dbReference type="Google" id="ProtNLM"/>
    </source>
</evidence>
<sequence>MAAAGYVVLSWCSRRTGVGPPFTSHETVTVPNEWSFPLVRPMLRFSEVPLPLTTLLRSPATGIRPVVMASIHVVGHCTSHAYRKYKFMTHPTAFYPPLSLGALIHT</sequence>
<accession>A0ABQ9YSV5</accession>
<proteinExistence type="predicted"/>
<dbReference type="EMBL" id="JAOYFB010000001">
    <property type="protein sequence ID" value="KAK4003580.1"/>
    <property type="molecule type" value="Genomic_DNA"/>
</dbReference>
<organism evidence="2 3">
    <name type="scientific">Daphnia magna</name>
    <dbReference type="NCBI Taxonomy" id="35525"/>
    <lineage>
        <taxon>Eukaryota</taxon>
        <taxon>Metazoa</taxon>
        <taxon>Ecdysozoa</taxon>
        <taxon>Arthropoda</taxon>
        <taxon>Crustacea</taxon>
        <taxon>Branchiopoda</taxon>
        <taxon>Diplostraca</taxon>
        <taxon>Cladocera</taxon>
        <taxon>Anomopoda</taxon>
        <taxon>Daphniidae</taxon>
        <taxon>Daphnia</taxon>
    </lineage>
</organism>
<gene>
    <name evidence="1" type="ORF">OUZ56_005334</name>
    <name evidence="2" type="ORF">OUZ56_005337</name>
</gene>
<comment type="caution">
    <text evidence="2">The sequence shown here is derived from an EMBL/GenBank/DDBJ whole genome shotgun (WGS) entry which is preliminary data.</text>
</comment>
<protein>
    <recommendedName>
        <fullName evidence="4">Secreted protein</fullName>
    </recommendedName>
</protein>
<reference evidence="2 3" key="1">
    <citation type="journal article" date="2023" name="Nucleic Acids Res.">
        <title>The hologenome of Daphnia magna reveals possible DNA methylation and microbiome-mediated evolution of the host genome.</title>
        <authorList>
            <person name="Chaturvedi A."/>
            <person name="Li X."/>
            <person name="Dhandapani V."/>
            <person name="Marshall H."/>
            <person name="Kissane S."/>
            <person name="Cuenca-Cambronero M."/>
            <person name="Asole G."/>
            <person name="Calvet F."/>
            <person name="Ruiz-Romero M."/>
            <person name="Marangio P."/>
            <person name="Guigo R."/>
            <person name="Rago D."/>
            <person name="Mirbahai L."/>
            <person name="Eastwood N."/>
            <person name="Colbourne J.K."/>
            <person name="Zhou J."/>
            <person name="Mallon E."/>
            <person name="Orsini L."/>
        </authorList>
    </citation>
    <scope>NUCLEOTIDE SEQUENCE [LARGE SCALE GENOMIC DNA]</scope>
    <source>
        <strain evidence="2">LRV0_1</strain>
    </source>
</reference>
<evidence type="ECO:0000313" key="3">
    <source>
        <dbReference type="Proteomes" id="UP001234178"/>
    </source>
</evidence>
<dbReference type="EMBL" id="JAOYFB010000001">
    <property type="protein sequence ID" value="KAK4003577.1"/>
    <property type="molecule type" value="Genomic_DNA"/>
</dbReference>
<keyword evidence="3" id="KW-1185">Reference proteome</keyword>
<evidence type="ECO:0000313" key="2">
    <source>
        <dbReference type="EMBL" id="KAK4003580.1"/>
    </source>
</evidence>